<proteinExistence type="predicted"/>
<gene>
    <name evidence="1" type="ORF">RHMOL_Rhmol01G0086500</name>
</gene>
<dbReference type="EMBL" id="CM046388">
    <property type="protein sequence ID" value="KAI8571044.1"/>
    <property type="molecule type" value="Genomic_DNA"/>
</dbReference>
<accession>A0ACC0Q199</accession>
<reference evidence="1" key="1">
    <citation type="submission" date="2022-02" db="EMBL/GenBank/DDBJ databases">
        <title>Plant Genome Project.</title>
        <authorList>
            <person name="Zhang R.-G."/>
        </authorList>
    </citation>
    <scope>NUCLEOTIDE SEQUENCE</scope>
    <source>
        <strain evidence="1">AT1</strain>
    </source>
</reference>
<name>A0ACC0Q199_RHOML</name>
<dbReference type="Proteomes" id="UP001062846">
    <property type="component" value="Chromosome 1"/>
</dbReference>
<keyword evidence="2" id="KW-1185">Reference proteome</keyword>
<protein>
    <submittedName>
        <fullName evidence="1">Uncharacterized protein</fullName>
    </submittedName>
</protein>
<evidence type="ECO:0000313" key="2">
    <source>
        <dbReference type="Proteomes" id="UP001062846"/>
    </source>
</evidence>
<sequence length="138" mass="16530">MWLKQNTAANEFSQDLHDYELMHHKLSKLHDRVLAFEDYSFELPAMTTRYLRKKHNRLSKKFPTKQAKFKRKAQQMVLEIRALLAKKIQLEQEASTRNMELEFPSYAWERFHDLVTWSFPHYFKIVSTLPEVSNALTA</sequence>
<evidence type="ECO:0000313" key="1">
    <source>
        <dbReference type="EMBL" id="KAI8571044.1"/>
    </source>
</evidence>
<comment type="caution">
    <text evidence="1">The sequence shown here is derived from an EMBL/GenBank/DDBJ whole genome shotgun (WGS) entry which is preliminary data.</text>
</comment>
<organism evidence="1 2">
    <name type="scientific">Rhododendron molle</name>
    <name type="common">Chinese azalea</name>
    <name type="synonym">Azalea mollis</name>
    <dbReference type="NCBI Taxonomy" id="49168"/>
    <lineage>
        <taxon>Eukaryota</taxon>
        <taxon>Viridiplantae</taxon>
        <taxon>Streptophyta</taxon>
        <taxon>Embryophyta</taxon>
        <taxon>Tracheophyta</taxon>
        <taxon>Spermatophyta</taxon>
        <taxon>Magnoliopsida</taxon>
        <taxon>eudicotyledons</taxon>
        <taxon>Gunneridae</taxon>
        <taxon>Pentapetalae</taxon>
        <taxon>asterids</taxon>
        <taxon>Ericales</taxon>
        <taxon>Ericaceae</taxon>
        <taxon>Ericoideae</taxon>
        <taxon>Rhodoreae</taxon>
        <taxon>Rhododendron</taxon>
    </lineage>
</organism>